<dbReference type="PROSITE" id="PS51257">
    <property type="entry name" value="PROKAR_LIPOPROTEIN"/>
    <property type="match status" value="1"/>
</dbReference>
<proteinExistence type="predicted"/>
<protein>
    <submittedName>
        <fullName evidence="2">Uncharacterized protein</fullName>
    </submittedName>
</protein>
<keyword evidence="3" id="KW-1185">Reference proteome</keyword>
<dbReference type="STRING" id="714943.Mucpa_6291"/>
<accession>H1Y3T5</accession>
<dbReference type="HOGENOM" id="CLU_694111_0_0_10"/>
<name>H1Y3T5_9SPHI</name>
<dbReference type="EMBL" id="CM001403">
    <property type="protein sequence ID" value="EHQ30347.1"/>
    <property type="molecule type" value="Genomic_DNA"/>
</dbReference>
<feature type="chain" id="PRO_5003558234" evidence="1">
    <location>
        <begin position="24"/>
        <end position="397"/>
    </location>
</feature>
<dbReference type="AlphaFoldDB" id="H1Y3T5"/>
<dbReference type="RefSeq" id="WP_008512003.1">
    <property type="nucleotide sequence ID" value="NZ_CM001403.1"/>
</dbReference>
<feature type="signal peptide" evidence="1">
    <location>
        <begin position="1"/>
        <end position="23"/>
    </location>
</feature>
<reference evidence="2" key="1">
    <citation type="submission" date="2011-09" db="EMBL/GenBank/DDBJ databases">
        <title>The permanent draft genome of Mucilaginibacter paludis DSM 18603.</title>
        <authorList>
            <consortium name="US DOE Joint Genome Institute (JGI-PGF)"/>
            <person name="Lucas S."/>
            <person name="Han J."/>
            <person name="Lapidus A."/>
            <person name="Bruce D."/>
            <person name="Goodwin L."/>
            <person name="Pitluck S."/>
            <person name="Peters L."/>
            <person name="Kyrpides N."/>
            <person name="Mavromatis K."/>
            <person name="Ivanova N."/>
            <person name="Mikhailova N."/>
            <person name="Held B."/>
            <person name="Detter J.C."/>
            <person name="Tapia R."/>
            <person name="Han C."/>
            <person name="Land M."/>
            <person name="Hauser L."/>
            <person name="Markowitz V."/>
            <person name="Cheng J.-F."/>
            <person name="Hugenholtz P."/>
            <person name="Woyke T."/>
            <person name="Wu D."/>
            <person name="Tindall B."/>
            <person name="Brambilla E."/>
            <person name="Klenk H.-P."/>
            <person name="Eisen J.A."/>
        </authorList>
    </citation>
    <scope>NUCLEOTIDE SEQUENCE [LARGE SCALE GENOMIC DNA]</scope>
    <source>
        <strain evidence="2">DSM 18603</strain>
    </source>
</reference>
<evidence type="ECO:0000313" key="2">
    <source>
        <dbReference type="EMBL" id="EHQ30347.1"/>
    </source>
</evidence>
<dbReference type="eggNOG" id="COG3409">
    <property type="taxonomic scope" value="Bacteria"/>
</dbReference>
<dbReference type="Proteomes" id="UP000002774">
    <property type="component" value="Chromosome"/>
</dbReference>
<organism evidence="2 3">
    <name type="scientific">Mucilaginibacter paludis DSM 18603</name>
    <dbReference type="NCBI Taxonomy" id="714943"/>
    <lineage>
        <taxon>Bacteria</taxon>
        <taxon>Pseudomonadati</taxon>
        <taxon>Bacteroidota</taxon>
        <taxon>Sphingobacteriia</taxon>
        <taxon>Sphingobacteriales</taxon>
        <taxon>Sphingobacteriaceae</taxon>
        <taxon>Mucilaginibacter</taxon>
    </lineage>
</organism>
<sequence>MLKIKNYASWAKALALFTMLLSAACQKHDYALQSSETVFTKDVASVAQWYNSQLIPSTADTGFASLNKPDWSKTTVKQVSDTRTFTTPAYTNGTVRREVVINLTGEVYAGVVKQYNKTDKYFTVVRTYSINGKPIEEGYINATNNYHVTKTWQKNPMGSTLRVMGIGDESPEPPLQCWIVMDPSAIIIKDAGGPVPEGYGVTSTGPIDFTMDVCSDGTNWKPYITSITGHYYSTSRLMPGTTEVTGPGGNTNSSNYCQQMDDLNNLGSNPSGIGATTWYMLSAIIAHENFHIGRLLPSLKECIPFFKSMMNTYSVPLTGNSQASALATFTSYKPLMKAAMERYWNIQQANDSMADEDWNAGPRQAERAVVFPMITTICSFSKAPAQNWPVCPSGVCP</sequence>
<keyword evidence="1" id="KW-0732">Signal</keyword>
<dbReference type="OrthoDB" id="802926at2"/>
<evidence type="ECO:0000313" key="3">
    <source>
        <dbReference type="Proteomes" id="UP000002774"/>
    </source>
</evidence>
<gene>
    <name evidence="2" type="ORF">Mucpa_6291</name>
</gene>
<evidence type="ECO:0000256" key="1">
    <source>
        <dbReference type="SAM" id="SignalP"/>
    </source>
</evidence>